<protein>
    <submittedName>
        <fullName evidence="1">Uncharacterized protein</fullName>
    </submittedName>
</protein>
<keyword evidence="2" id="KW-1185">Reference proteome</keyword>
<evidence type="ECO:0000313" key="2">
    <source>
        <dbReference type="Proteomes" id="UP000274822"/>
    </source>
</evidence>
<accession>A0A433QUM8</accession>
<proteinExistence type="predicted"/>
<comment type="caution">
    <text evidence="1">The sequence shown here is derived from an EMBL/GenBank/DDBJ whole genome shotgun (WGS) entry which is preliminary data.</text>
</comment>
<gene>
    <name evidence="1" type="ORF">BC938DRAFT_471357</name>
</gene>
<organism evidence="1 2">
    <name type="scientific">Jimgerdemannia flammicorona</name>
    <dbReference type="NCBI Taxonomy" id="994334"/>
    <lineage>
        <taxon>Eukaryota</taxon>
        <taxon>Fungi</taxon>
        <taxon>Fungi incertae sedis</taxon>
        <taxon>Mucoromycota</taxon>
        <taxon>Mucoromycotina</taxon>
        <taxon>Endogonomycetes</taxon>
        <taxon>Endogonales</taxon>
        <taxon>Endogonaceae</taxon>
        <taxon>Jimgerdemannia</taxon>
    </lineage>
</organism>
<dbReference type="AlphaFoldDB" id="A0A433QUM8"/>
<dbReference type="EMBL" id="RBNJ01001143">
    <property type="protein sequence ID" value="RUS33502.1"/>
    <property type="molecule type" value="Genomic_DNA"/>
</dbReference>
<sequence length="105" mass="11537">MEIIVIGPLHEIDLAQNNCPHLLLCRPAVLSQMVNLAAESTGTALGVKALLVLRARGREVALRVADEAFGELILVACTAVYELFAVPKREEAAHLSFRLRQNSRY</sequence>
<dbReference type="Proteomes" id="UP000274822">
    <property type="component" value="Unassembled WGS sequence"/>
</dbReference>
<reference evidence="1 2" key="1">
    <citation type="journal article" date="2018" name="New Phytol.">
        <title>Phylogenomics of Endogonaceae and evolution of mycorrhizas within Mucoromycota.</title>
        <authorList>
            <person name="Chang Y."/>
            <person name="Desiro A."/>
            <person name="Na H."/>
            <person name="Sandor L."/>
            <person name="Lipzen A."/>
            <person name="Clum A."/>
            <person name="Barry K."/>
            <person name="Grigoriev I.V."/>
            <person name="Martin F.M."/>
            <person name="Stajich J.E."/>
            <person name="Smith M.E."/>
            <person name="Bonito G."/>
            <person name="Spatafora J.W."/>
        </authorList>
    </citation>
    <scope>NUCLEOTIDE SEQUENCE [LARGE SCALE GENOMIC DNA]</scope>
    <source>
        <strain evidence="1 2">AD002</strain>
    </source>
</reference>
<evidence type="ECO:0000313" key="1">
    <source>
        <dbReference type="EMBL" id="RUS33502.1"/>
    </source>
</evidence>
<name>A0A433QUM8_9FUNG</name>